<evidence type="ECO:0000313" key="2">
    <source>
        <dbReference type="Proteomes" id="UP000186817"/>
    </source>
</evidence>
<reference evidence="1 2" key="1">
    <citation type="submission" date="2016-02" db="EMBL/GenBank/DDBJ databases">
        <title>Genome analysis of coral dinoflagellate symbionts highlights evolutionary adaptations to a symbiotic lifestyle.</title>
        <authorList>
            <person name="Aranda M."/>
            <person name="Li Y."/>
            <person name="Liew Y.J."/>
            <person name="Baumgarten S."/>
            <person name="Simakov O."/>
            <person name="Wilson M."/>
            <person name="Piel J."/>
            <person name="Ashoor H."/>
            <person name="Bougouffa S."/>
            <person name="Bajic V.B."/>
            <person name="Ryu T."/>
            <person name="Ravasi T."/>
            <person name="Bayer T."/>
            <person name="Micklem G."/>
            <person name="Kim H."/>
            <person name="Bhak J."/>
            <person name="Lajeunesse T.C."/>
            <person name="Voolstra C.R."/>
        </authorList>
    </citation>
    <scope>NUCLEOTIDE SEQUENCE [LARGE SCALE GENOMIC DNA]</scope>
    <source>
        <strain evidence="1 2">CCMP2467</strain>
    </source>
</reference>
<sequence length="181" mass="20074">MAAMGTIPEGRHLGNTPAPEEAFLQASAMKAAVMSVGVYCNRKQKERKKRDEKSSAFLVSISSDDEQYFATRLTVQPTQMRMGCMLGDPDLLTWQAPTEAPGRVSCQNGEGGDPANSLAEGDPAKTGLSWLPALALPWQRYRISVETTCVGWDSRSEYWKWVDGLDTQTPKAREEEEEEEE</sequence>
<accession>A0A1Q9C9H0</accession>
<dbReference type="Proteomes" id="UP000186817">
    <property type="component" value="Unassembled WGS sequence"/>
</dbReference>
<dbReference type="EMBL" id="LSRX01001468">
    <property type="protein sequence ID" value="OLP79576.1"/>
    <property type="molecule type" value="Genomic_DNA"/>
</dbReference>
<dbReference type="OrthoDB" id="10302417at2759"/>
<protein>
    <submittedName>
        <fullName evidence="1">Uncharacterized protein</fullName>
    </submittedName>
</protein>
<evidence type="ECO:0000313" key="1">
    <source>
        <dbReference type="EMBL" id="OLP79576.1"/>
    </source>
</evidence>
<organism evidence="1 2">
    <name type="scientific">Symbiodinium microadriaticum</name>
    <name type="common">Dinoflagellate</name>
    <name type="synonym">Zooxanthella microadriatica</name>
    <dbReference type="NCBI Taxonomy" id="2951"/>
    <lineage>
        <taxon>Eukaryota</taxon>
        <taxon>Sar</taxon>
        <taxon>Alveolata</taxon>
        <taxon>Dinophyceae</taxon>
        <taxon>Suessiales</taxon>
        <taxon>Symbiodiniaceae</taxon>
        <taxon>Symbiodinium</taxon>
    </lineage>
</organism>
<dbReference type="AlphaFoldDB" id="A0A1Q9C9H0"/>
<proteinExistence type="predicted"/>
<name>A0A1Q9C9H0_SYMMI</name>
<keyword evidence="2" id="KW-1185">Reference proteome</keyword>
<comment type="caution">
    <text evidence="1">The sequence shown here is derived from an EMBL/GenBank/DDBJ whole genome shotgun (WGS) entry which is preliminary data.</text>
</comment>
<gene>
    <name evidence="1" type="ORF">AK812_SmicGene40122</name>
</gene>